<keyword evidence="1" id="KW-0472">Membrane</keyword>
<dbReference type="SUPFAM" id="SSF103481">
    <property type="entry name" value="Multidrug resistance efflux transporter EmrE"/>
    <property type="match status" value="1"/>
</dbReference>
<dbReference type="EMBL" id="CP007128">
    <property type="protein sequence ID" value="AHG92020.1"/>
    <property type="molecule type" value="Genomic_DNA"/>
</dbReference>
<feature type="transmembrane region" description="Helical" evidence="1">
    <location>
        <begin position="67"/>
        <end position="88"/>
    </location>
</feature>
<feature type="transmembrane region" description="Helical" evidence="1">
    <location>
        <begin position="44"/>
        <end position="61"/>
    </location>
</feature>
<evidence type="ECO:0000256" key="1">
    <source>
        <dbReference type="SAM" id="Phobius"/>
    </source>
</evidence>
<dbReference type="KEGG" id="gba:J421_4483"/>
<sequence length="105" mass="10996">MPVTVSLGREAVLHAVVSGGGAMLLAYAWFVWATDRASAPQVRGLAAAGAGFLMSAAASVYLRERPIAGPVVSLAGCALVISGMRMLLRDRLERQAAERRRGTGE</sequence>
<protein>
    <recommendedName>
        <fullName evidence="4">Transmembrane protein</fullName>
    </recommendedName>
</protein>
<dbReference type="Proteomes" id="UP000019151">
    <property type="component" value="Chromosome"/>
</dbReference>
<dbReference type="STRING" id="861299.J421_4483"/>
<organism evidence="2 3">
    <name type="scientific">Gemmatirosa kalamazoonensis</name>
    <dbReference type="NCBI Taxonomy" id="861299"/>
    <lineage>
        <taxon>Bacteria</taxon>
        <taxon>Pseudomonadati</taxon>
        <taxon>Gemmatimonadota</taxon>
        <taxon>Gemmatimonadia</taxon>
        <taxon>Gemmatimonadales</taxon>
        <taxon>Gemmatimonadaceae</taxon>
        <taxon>Gemmatirosa</taxon>
    </lineage>
</organism>
<evidence type="ECO:0000313" key="2">
    <source>
        <dbReference type="EMBL" id="AHG92020.1"/>
    </source>
</evidence>
<evidence type="ECO:0008006" key="4">
    <source>
        <dbReference type="Google" id="ProtNLM"/>
    </source>
</evidence>
<name>W0RNU6_9BACT</name>
<reference evidence="2 3" key="1">
    <citation type="journal article" date="2014" name="Genome Announc.">
        <title>Genome Sequence and Methylome of Soil Bacterium Gemmatirosa kalamazoonensis KBS708T, a Member of the Rarely Cultivated Gemmatimonadetes Phylum.</title>
        <authorList>
            <person name="Debruyn J.M."/>
            <person name="Radosevich M."/>
            <person name="Wommack K.E."/>
            <person name="Polson S.W."/>
            <person name="Hauser L.J."/>
            <person name="Fawaz M.N."/>
            <person name="Korlach J."/>
            <person name="Tsai Y.C."/>
        </authorList>
    </citation>
    <scope>NUCLEOTIDE SEQUENCE [LARGE SCALE GENOMIC DNA]</scope>
    <source>
        <strain evidence="2 3">KBS708</strain>
    </source>
</reference>
<dbReference type="HOGENOM" id="CLU_2232679_0_0_0"/>
<dbReference type="AlphaFoldDB" id="W0RNU6"/>
<dbReference type="InParanoid" id="W0RNU6"/>
<dbReference type="InterPro" id="IPR037185">
    <property type="entry name" value="EmrE-like"/>
</dbReference>
<dbReference type="RefSeq" id="WP_025413451.1">
    <property type="nucleotide sequence ID" value="NZ_CP007128.1"/>
</dbReference>
<evidence type="ECO:0000313" key="3">
    <source>
        <dbReference type="Proteomes" id="UP000019151"/>
    </source>
</evidence>
<proteinExistence type="predicted"/>
<accession>W0RNU6</accession>
<dbReference type="eggNOG" id="ENOG502ZH34">
    <property type="taxonomic scope" value="Bacteria"/>
</dbReference>
<keyword evidence="1" id="KW-0812">Transmembrane</keyword>
<feature type="transmembrane region" description="Helical" evidence="1">
    <location>
        <begin position="12"/>
        <end position="32"/>
    </location>
</feature>
<gene>
    <name evidence="2" type="ORF">J421_4483</name>
</gene>
<keyword evidence="3" id="KW-1185">Reference proteome</keyword>
<keyword evidence="1" id="KW-1133">Transmembrane helix</keyword>